<dbReference type="EMBL" id="CP097121">
    <property type="protein sequence ID" value="USS91172.1"/>
    <property type="molecule type" value="Genomic_DNA"/>
</dbReference>
<comment type="similarity">
    <text evidence="8">Belongs to the glutamate--cysteine ligase type 1 family.</text>
</comment>
<dbReference type="InterPro" id="IPR007370">
    <property type="entry name" value="Glu_cys_ligase"/>
</dbReference>
<dbReference type="PANTHER" id="PTHR38761">
    <property type="entry name" value="GLUTAMATE--CYSTEINE LIGASE"/>
    <property type="match status" value="1"/>
</dbReference>
<evidence type="ECO:0000313" key="12">
    <source>
        <dbReference type="Proteomes" id="UP001056164"/>
    </source>
</evidence>
<evidence type="ECO:0000256" key="4">
    <source>
        <dbReference type="ARBA" id="ARBA00022684"/>
    </source>
</evidence>
<keyword evidence="12" id="KW-1185">Reference proteome</keyword>
<evidence type="ECO:0000256" key="6">
    <source>
        <dbReference type="ARBA" id="ARBA00022840"/>
    </source>
</evidence>
<dbReference type="InterPro" id="IPR014746">
    <property type="entry name" value="Gln_synth/guanido_kin_cat_dom"/>
</dbReference>
<evidence type="ECO:0000256" key="9">
    <source>
        <dbReference type="RuleBase" id="RU004391"/>
    </source>
</evidence>
<accession>A0ABY5BYM1</accession>
<evidence type="ECO:0000256" key="1">
    <source>
        <dbReference type="ARBA" id="ARBA00005006"/>
    </source>
</evidence>
<evidence type="ECO:0000256" key="8">
    <source>
        <dbReference type="RuleBase" id="RU003544"/>
    </source>
</evidence>
<keyword evidence="6" id="KW-0067">ATP-binding</keyword>
<dbReference type="Pfam" id="PF04262">
    <property type="entry name" value="Glu_cys_ligase"/>
    <property type="match status" value="1"/>
</dbReference>
<dbReference type="RefSeq" id="WP_252795649.1">
    <property type="nucleotide sequence ID" value="NZ_CP097121.1"/>
</dbReference>
<evidence type="ECO:0000256" key="2">
    <source>
        <dbReference type="ARBA" id="ARBA00012220"/>
    </source>
</evidence>
<reference evidence="11" key="1">
    <citation type="submission" date="2022-05" db="EMBL/GenBank/DDBJ databases">
        <authorList>
            <person name="Oliphant S.A."/>
            <person name="Watson-Haigh N.S."/>
            <person name="Sumby K.M."/>
            <person name="Gardner J.M."/>
            <person name="Jiranek V."/>
        </authorList>
    </citation>
    <scope>NUCLEOTIDE SEQUENCE</scope>
    <source>
        <strain evidence="11">KI4_A6</strain>
    </source>
</reference>
<dbReference type="SUPFAM" id="SSF55931">
    <property type="entry name" value="Glutamine synthetase/guanido kinase"/>
    <property type="match status" value="1"/>
</dbReference>
<gene>
    <name evidence="11" type="ORF">M3M37_02895</name>
</gene>
<keyword evidence="3 8" id="KW-0436">Ligase</keyword>
<evidence type="ECO:0000256" key="5">
    <source>
        <dbReference type="ARBA" id="ARBA00022741"/>
    </source>
</evidence>
<feature type="domain" description="Glutamate--cysteine ligase" evidence="10">
    <location>
        <begin position="9"/>
        <end position="245"/>
    </location>
</feature>
<sequence length="476" mass="54478">MTQVNQANQSLVQLLFKGQMGIEIEEHRVDQDRQSLSQFDHPQQLGNRRHQPYFQTDFSESMEELITAPHHRLVGVTNQLHNLQQLLNEQLQPHEIVWPLSMPPRLQAADVTFLEQTFKREWYQGYRDLLLAKYGPLRHIMCGIHVSYSPDPAIVTWYQKQQHLDNFTTAKNQLLFQITQHLVGFRWLLTYLYGASPLDENQTGLQPPVRSIRASQKGFANLPDVHIEYNTLTGFIQEQADAIKTGQLFAPSEFYGPVRLKGSDDLDTILDTGIQYLELRVLDDDPFALDGLQLTTLQFVKLLMVAGILFPRDWNVETLQQAANANQQVAMADPTMPLPAELHLQAQRLIDQLQSVLDRLQNASELQVALDLVQEQINDPLRTTGAKLAKEIKDNSLIEFGFRQGERFKQIRMQAPLEQQFLEIAPELISQYRYLSQTGIPFVVESPTTLTVQPNSEQEMTVTDKTSLATLQARWG</sequence>
<evidence type="ECO:0000313" key="11">
    <source>
        <dbReference type="EMBL" id="USS91172.1"/>
    </source>
</evidence>
<organism evidence="11 12">
    <name type="scientific">Fructilactobacillus carniphilus</name>
    <dbReference type="NCBI Taxonomy" id="2940297"/>
    <lineage>
        <taxon>Bacteria</taxon>
        <taxon>Bacillati</taxon>
        <taxon>Bacillota</taxon>
        <taxon>Bacilli</taxon>
        <taxon>Lactobacillales</taxon>
        <taxon>Lactobacillaceae</taxon>
        <taxon>Fructilactobacillus</taxon>
    </lineage>
</organism>
<comment type="pathway">
    <text evidence="1 9">Sulfur metabolism; glutathione biosynthesis; glutathione from L-cysteine and L-glutamate: step 1/2.</text>
</comment>
<dbReference type="EC" id="6.3.2.2" evidence="2 9"/>
<dbReference type="Gene3D" id="3.30.590.20">
    <property type="match status" value="1"/>
</dbReference>
<dbReference type="InterPro" id="IPR006334">
    <property type="entry name" value="Glut_cys_ligase"/>
</dbReference>
<name>A0ABY5BYM1_9LACO</name>
<evidence type="ECO:0000256" key="7">
    <source>
        <dbReference type="ARBA" id="ARBA00048819"/>
    </source>
</evidence>
<keyword evidence="4 8" id="KW-0317">Glutathione biosynthesis</keyword>
<proteinExistence type="inferred from homology"/>
<evidence type="ECO:0000256" key="3">
    <source>
        <dbReference type="ARBA" id="ARBA00022598"/>
    </source>
</evidence>
<evidence type="ECO:0000259" key="10">
    <source>
        <dbReference type="Pfam" id="PF04262"/>
    </source>
</evidence>
<dbReference type="Proteomes" id="UP001056164">
    <property type="component" value="Chromosome"/>
</dbReference>
<dbReference type="GO" id="GO:0016874">
    <property type="term" value="F:ligase activity"/>
    <property type="evidence" value="ECO:0007669"/>
    <property type="project" value="UniProtKB-KW"/>
</dbReference>
<keyword evidence="5" id="KW-0547">Nucleotide-binding</keyword>
<dbReference type="PANTHER" id="PTHR38761:SF1">
    <property type="entry name" value="GLUTAMATE--CYSTEINE LIGASE"/>
    <property type="match status" value="1"/>
</dbReference>
<protein>
    <recommendedName>
        <fullName evidence="2 9">Glutamate--cysteine ligase</fullName>
        <ecNumber evidence="2 9">6.3.2.2</ecNumber>
    </recommendedName>
</protein>
<comment type="catalytic activity">
    <reaction evidence="7 9">
        <text>L-cysteine + L-glutamate + ATP = gamma-L-glutamyl-L-cysteine + ADP + phosphate + H(+)</text>
        <dbReference type="Rhea" id="RHEA:13285"/>
        <dbReference type="ChEBI" id="CHEBI:15378"/>
        <dbReference type="ChEBI" id="CHEBI:29985"/>
        <dbReference type="ChEBI" id="CHEBI:30616"/>
        <dbReference type="ChEBI" id="CHEBI:35235"/>
        <dbReference type="ChEBI" id="CHEBI:43474"/>
        <dbReference type="ChEBI" id="CHEBI:58173"/>
        <dbReference type="ChEBI" id="CHEBI:456216"/>
        <dbReference type="EC" id="6.3.2.2"/>
    </reaction>
</comment>